<reference evidence="9 11" key="2">
    <citation type="journal article" date="2013" name="Nature">
        <title>Insights into bilaterian evolution from three spiralian genomes.</title>
        <authorList>
            <person name="Simakov O."/>
            <person name="Marletaz F."/>
            <person name="Cho S.J."/>
            <person name="Edsinger-Gonzales E."/>
            <person name="Havlak P."/>
            <person name="Hellsten U."/>
            <person name="Kuo D.H."/>
            <person name="Larsson T."/>
            <person name="Lv J."/>
            <person name="Arendt D."/>
            <person name="Savage R."/>
            <person name="Osoegawa K."/>
            <person name="de Jong P."/>
            <person name="Grimwood J."/>
            <person name="Chapman J.A."/>
            <person name="Shapiro H."/>
            <person name="Aerts A."/>
            <person name="Otillar R.P."/>
            <person name="Terry A.Y."/>
            <person name="Boore J.L."/>
            <person name="Grigoriev I.V."/>
            <person name="Lindberg D.R."/>
            <person name="Seaver E.C."/>
            <person name="Weisblat D.A."/>
            <person name="Putnam N.H."/>
            <person name="Rokhsar D.S."/>
        </authorList>
    </citation>
    <scope>NUCLEOTIDE SEQUENCE</scope>
    <source>
        <strain evidence="9 11">I ESC-2004</strain>
    </source>
</reference>
<reference evidence="10" key="3">
    <citation type="submission" date="2015-06" db="UniProtKB">
        <authorList>
            <consortium name="EnsemblMetazoa"/>
        </authorList>
    </citation>
    <scope>IDENTIFICATION</scope>
</reference>
<dbReference type="Proteomes" id="UP000014760">
    <property type="component" value="Unassembled WGS sequence"/>
</dbReference>
<keyword evidence="3" id="KW-0256">Endoplasmic reticulum</keyword>
<dbReference type="GO" id="GO:0000149">
    <property type="term" value="F:SNARE binding"/>
    <property type="evidence" value="ECO:0007669"/>
    <property type="project" value="TreeGrafter"/>
</dbReference>
<keyword evidence="11" id="KW-1185">Reference proteome</keyword>
<sequence length="2051" mass="232130">MLSGSPHYSLVTDYDQDLNSRRNRWQLMRSLSRYISHAWQQTELDGVFAMKLSPNGSHLIVVHQSGQLSLWTVPSLRLIRLWSQNQQPGFNDVNEEIAGNPKRRKEMKEYLSAFFLSDVNWWSDEAVILARGTGAVTVSSTDDLINLLGSSPEWFCPAPQLSMAVGGGFLAMECECKYRSLKRHLLEGDGHTDCEDSDDDMEATVVTRTTRYVRHALYFVTDMERFQPPRKKPRMVTRTYRLLCLKSTTPEELYARKIEHEEYGNALSLARAYSLDCDLVYQRQWRKSPVSVASIQDYLSKISKRSWVLRECLERVPDDYDAMLELLRYGLRGTDLEAVVAIGEGRDAGRFILCDHYDEDDLEPLDPYDPVQVEAAEEAKEEVRVQREALLAKINFDQLSIEQQELCQARLKFLQYQDRLHTYEEILGGMHCAGERYDCSFFQEFRSQNIVQLATDYARMGDIRALDIIFANHGAELNEHRLAILSNFPETLSPNVYAELLPEIGEESNEMVDLPFEPWRKLDWCQEDFCKKNLNLPTEDSASFLYDLNPEFKKFRGLRLSAQQVGEWYKLRALEIECLSCQVDNSLSLIRNAQQRNIKGLESLQDDFVVMETLVYECLVGTEFTFAQLLKMSNIEKLKLMMSLSSTEMYTKNLHRWLLPFLQRVDEREANASHTLLREYLISMATDDLSLCLKVFEASKANLRYPIIIDEAELMSLALECIYASKRDDQVSYAFGILECLPQRDFGVAAHCLESLHNRIDLLECHLSAAELLEKHKLPQTVAFIRDSQHDAAKTKELFVKLTRVAGRKSPAMNEEHWMHLLTDMLSLQEKVYQCVPQSTCYEIFVESLLCSGSHKDISLAGKMLTSKSLDDFYSSKVSYERSVELILSSAREYFDSAASLTDASMDLARSCLSLIGDRPVSIVEELSLIESLAMLDGFGISMLPVQVRMCSDRLTLVQKAIDVRPKVTYKNSQRLLKLAFLLNIPGASDVEKQGRVLKLVTKAALSNHDYSAALEHCMLLMQTSYAPIWTECKALGECPQFTDIQAKSELLAFAVTHCSPGMIVPILTAKSSLETQLLKRGFNRDSSSSERDSESPESSRTAIQQTKDFIASSNRSLFIWREQKSEVVSSAKLLLVAGTVFSAVSDSHWWKKNIQHFTQTENLPKSANDDLSRQGCHPFYEGIIDNSFPDLVGHVIWVDQPPPQEGQSSLLRSSGSFIMSFTALSHLAEESMPRDATLCLGYLLAFPSVEDVTHVFESQPSSSLSLQLAAYYFSLRLFLLLKPESQTACLNPIFYNDPNDLIARILSHIRWREQEGRTEWPDGAQELAEKLLVYNERLIDLTQAKLLEGLQRGVDVVRFTTDEEYKRETILGLAMTSESSVYDLAISLAQRYKVSIWDVYMVHVEYLFDCGMETKDIHGRISRLDLLQTLTSDPNQFAERMKRDVYPTISGLDHDRLICYFSLLDGCPVDGQLKPDAHIWLLKKIAAVAKGLDYKQLTSGKANPLDVLRPVLTAENVLTIGKISAKIPNGNEGGFLQPSSVYCMWATRLFWHGAHAKQSTWSERFDSCVDFTKRLSPEDYLNFSDAVCFVPQSMDELTIDERKKLLQKALQFAQGQTPKNAKNRSVVHLCFLNCVSPWADVASKLRMSIQHLERLSEPIVQLLSQSDDDDEVEFSRMFDVSRSQPDAVNELLVLMVKKGQTPENVQELSSLVEGKGVMDAAMATTEALSQVTRTLKRTGLCMRAMNVCDVCVCCCFRGDLVSSDLVMELLRPFCADVEIDVRVRLRVLRLLEECFDLSPHDLVLLLVFRTEAIVKVAWPDTEVIIAEEASRLLLFETLLSSSEIPAHFSALSDLLRVWPSFENGDPWCALMVSCIKICHSNEAAELVISIIEGASSAVAKEDEEEEGGFTAEVIRKVSDSMVEAGLECSAVKCLLLSDDKHLHTMAAEKLHSDEELIVDEQMAELILRKHLTVQIVDTPAYPAIVNHLLVNHHSETPPPPYLCVKVVANELREAGLEAEAGSLLMKSQGVHRGLQSFDLAVNMLAKWFSK</sequence>
<evidence type="ECO:0008006" key="12">
    <source>
        <dbReference type="Google" id="ProtNLM"/>
    </source>
</evidence>
<dbReference type="PANTHER" id="PTHR15922">
    <property type="entry name" value="NEUROBLASTOMA-AMPLIFIED SEQUENCE"/>
    <property type="match status" value="1"/>
</dbReference>
<dbReference type="EnsemblMetazoa" id="CapteT162693">
    <property type="protein sequence ID" value="CapteP162693"/>
    <property type="gene ID" value="CapteG162693"/>
</dbReference>
<evidence type="ECO:0000313" key="11">
    <source>
        <dbReference type="Proteomes" id="UP000014760"/>
    </source>
</evidence>
<dbReference type="EMBL" id="KB311057">
    <property type="protein sequence ID" value="ELT90143.1"/>
    <property type="molecule type" value="Genomic_DNA"/>
</dbReference>
<keyword evidence="2" id="KW-0813">Transport</keyword>
<dbReference type="InterPro" id="IPR054751">
    <property type="entry name" value="NBAS_C"/>
</dbReference>
<dbReference type="EMBL" id="AMQN01014564">
    <property type="status" value="NOT_ANNOTATED_CDS"/>
    <property type="molecule type" value="Genomic_DNA"/>
</dbReference>
<feature type="domain" description="Sec39" evidence="6">
    <location>
        <begin position="759"/>
        <end position="1090"/>
    </location>
</feature>
<dbReference type="Pfam" id="PF08314">
    <property type="entry name" value="Sec39"/>
    <property type="match status" value="2"/>
</dbReference>
<dbReference type="Pfam" id="PF15492">
    <property type="entry name" value="Nbas_N"/>
    <property type="match status" value="1"/>
</dbReference>
<dbReference type="STRING" id="283909.R7T8S2"/>
<dbReference type="OMA" id="KHMLPAE"/>
<accession>R7T8S2</accession>
<dbReference type="HOGENOM" id="CLU_001315_0_0_1"/>
<evidence type="ECO:0000259" key="8">
    <source>
        <dbReference type="Pfam" id="PF22913"/>
    </source>
</evidence>
<proteinExistence type="predicted"/>
<evidence type="ECO:0000256" key="2">
    <source>
        <dbReference type="ARBA" id="ARBA00022448"/>
    </source>
</evidence>
<gene>
    <name evidence="9" type="ORF">CAPTEDRAFT_162693</name>
</gene>
<evidence type="ECO:0000256" key="3">
    <source>
        <dbReference type="ARBA" id="ARBA00022824"/>
    </source>
</evidence>
<evidence type="ECO:0000259" key="6">
    <source>
        <dbReference type="Pfam" id="PF08314"/>
    </source>
</evidence>
<feature type="domain" description="NBAS subunit of NRZ tethering complex C-terminal" evidence="8">
    <location>
        <begin position="1684"/>
        <end position="1799"/>
    </location>
</feature>
<organism evidence="9">
    <name type="scientific">Capitella teleta</name>
    <name type="common">Polychaete worm</name>
    <dbReference type="NCBI Taxonomy" id="283909"/>
    <lineage>
        <taxon>Eukaryota</taxon>
        <taxon>Metazoa</taxon>
        <taxon>Spiralia</taxon>
        <taxon>Lophotrochozoa</taxon>
        <taxon>Annelida</taxon>
        <taxon>Polychaeta</taxon>
        <taxon>Sedentaria</taxon>
        <taxon>Scolecida</taxon>
        <taxon>Capitellidae</taxon>
        <taxon>Capitella</taxon>
    </lineage>
</organism>
<dbReference type="Pfam" id="PF22913">
    <property type="entry name" value="NBAS_11th"/>
    <property type="match status" value="1"/>
</dbReference>
<evidence type="ECO:0000313" key="10">
    <source>
        <dbReference type="EnsemblMetazoa" id="CapteP162693"/>
    </source>
</evidence>
<dbReference type="InterPro" id="IPR013244">
    <property type="entry name" value="Sec39_domain"/>
</dbReference>
<evidence type="ECO:0000313" key="9">
    <source>
        <dbReference type="EMBL" id="ELT90143.1"/>
    </source>
</evidence>
<protein>
    <recommendedName>
        <fullName evidence="12">Neuroblastoma-amplified sequence N-terminal domain-containing protein</fullName>
    </recommendedName>
</protein>
<dbReference type="InterPro" id="IPR029145">
    <property type="entry name" value="NBAS_N"/>
</dbReference>
<evidence type="ECO:0000256" key="4">
    <source>
        <dbReference type="ARBA" id="ARBA00022927"/>
    </source>
</evidence>
<evidence type="ECO:0000259" key="7">
    <source>
        <dbReference type="Pfam" id="PF15492"/>
    </source>
</evidence>
<dbReference type="PANTHER" id="PTHR15922:SF2">
    <property type="entry name" value="NBAS SUBUNIT OF NRZ TETHERING COMPLEX"/>
    <property type="match status" value="1"/>
</dbReference>
<name>R7T8S2_CAPTE</name>
<dbReference type="GO" id="GO:0015031">
    <property type="term" value="P:protein transport"/>
    <property type="evidence" value="ECO:0007669"/>
    <property type="project" value="UniProtKB-KW"/>
</dbReference>
<feature type="region of interest" description="Disordered" evidence="5">
    <location>
        <begin position="1082"/>
        <end position="1105"/>
    </location>
</feature>
<keyword evidence="4" id="KW-0653">Protein transport</keyword>
<reference evidence="11" key="1">
    <citation type="submission" date="2012-12" db="EMBL/GenBank/DDBJ databases">
        <authorList>
            <person name="Hellsten U."/>
            <person name="Grimwood J."/>
            <person name="Chapman J.A."/>
            <person name="Shapiro H."/>
            <person name="Aerts A."/>
            <person name="Otillar R.P."/>
            <person name="Terry A.Y."/>
            <person name="Boore J.L."/>
            <person name="Simakov O."/>
            <person name="Marletaz F."/>
            <person name="Cho S.-J."/>
            <person name="Edsinger-Gonzales E."/>
            <person name="Havlak P."/>
            <person name="Kuo D.-H."/>
            <person name="Larsson T."/>
            <person name="Lv J."/>
            <person name="Arendt D."/>
            <person name="Savage R."/>
            <person name="Osoegawa K."/>
            <person name="de Jong P."/>
            <person name="Lindberg D.R."/>
            <person name="Seaver E.C."/>
            <person name="Weisblat D.A."/>
            <person name="Putnam N.H."/>
            <person name="Grigoriev I.V."/>
            <person name="Rokhsar D.S."/>
        </authorList>
    </citation>
    <scope>NUCLEOTIDE SEQUENCE</scope>
    <source>
        <strain evidence="11">I ESC-2004</strain>
    </source>
</reference>
<dbReference type="OrthoDB" id="19988at2759"/>
<feature type="domain" description="Neuroblastoma-amplified sequence N-terminal" evidence="7">
    <location>
        <begin position="2"/>
        <end position="96"/>
    </location>
</feature>
<feature type="domain" description="Sec39" evidence="6">
    <location>
        <begin position="452"/>
        <end position="702"/>
    </location>
</feature>
<dbReference type="EMBL" id="AMQN01014563">
    <property type="status" value="NOT_ANNOTATED_CDS"/>
    <property type="molecule type" value="Genomic_DNA"/>
</dbReference>
<dbReference type="GO" id="GO:0070939">
    <property type="term" value="C:Dsl1/NZR complex"/>
    <property type="evidence" value="ECO:0007669"/>
    <property type="project" value="TreeGrafter"/>
</dbReference>
<evidence type="ECO:0000256" key="5">
    <source>
        <dbReference type="SAM" id="MobiDB-lite"/>
    </source>
</evidence>
<comment type="subcellular location">
    <subcellularLocation>
        <location evidence="1">Endoplasmic reticulum</location>
    </subcellularLocation>
</comment>
<evidence type="ECO:0000256" key="1">
    <source>
        <dbReference type="ARBA" id="ARBA00004240"/>
    </source>
</evidence>
<dbReference type="GO" id="GO:0006890">
    <property type="term" value="P:retrograde vesicle-mediated transport, Golgi to endoplasmic reticulum"/>
    <property type="evidence" value="ECO:0007669"/>
    <property type="project" value="InterPro"/>
</dbReference>